<protein>
    <submittedName>
        <fullName evidence="1">Transposase IS3/IS911 family protein</fullName>
    </submittedName>
</protein>
<dbReference type="SUPFAM" id="SSF48295">
    <property type="entry name" value="TrpR-like"/>
    <property type="match status" value="1"/>
</dbReference>
<dbReference type="OrthoDB" id="291972at2"/>
<reference evidence="1 2" key="1">
    <citation type="submission" date="2015-11" db="EMBL/GenBank/DDBJ databases">
        <title>Genomic analysis of 38 Legionella species identifies large and diverse effector repertoires.</title>
        <authorList>
            <person name="Burstein D."/>
            <person name="Amaro F."/>
            <person name="Zusman T."/>
            <person name="Lifshitz Z."/>
            <person name="Cohen O."/>
            <person name="Gilbert J.A."/>
            <person name="Pupko T."/>
            <person name="Shuman H.A."/>
            <person name="Segal G."/>
        </authorList>
    </citation>
    <scope>NUCLEOTIDE SEQUENCE [LARGE SCALE GENOMIC DNA]</scope>
    <source>
        <strain evidence="1 2">PX-1-G2-E2</strain>
    </source>
</reference>
<dbReference type="InterPro" id="IPR010921">
    <property type="entry name" value="Trp_repressor/repl_initiator"/>
</dbReference>
<dbReference type="Gene3D" id="1.10.10.10">
    <property type="entry name" value="Winged helix-like DNA-binding domain superfamily/Winged helix DNA-binding domain"/>
    <property type="match status" value="1"/>
</dbReference>
<keyword evidence="2" id="KW-1185">Reference proteome</keyword>
<dbReference type="RefSeq" id="WP_058452994.1">
    <property type="nucleotide sequence ID" value="NZ_CAAAIB010000012.1"/>
</dbReference>
<proteinExistence type="predicted"/>
<comment type="caution">
    <text evidence="1">The sequence shown here is derived from an EMBL/GenBank/DDBJ whole genome shotgun (WGS) entry which is preliminary data.</text>
</comment>
<dbReference type="InterPro" id="IPR036388">
    <property type="entry name" value="WH-like_DNA-bd_sf"/>
</dbReference>
<organism evidence="1 2">
    <name type="scientific">Legionella maceachernii</name>
    <dbReference type="NCBI Taxonomy" id="466"/>
    <lineage>
        <taxon>Bacteria</taxon>
        <taxon>Pseudomonadati</taxon>
        <taxon>Pseudomonadota</taxon>
        <taxon>Gammaproteobacteria</taxon>
        <taxon>Legionellales</taxon>
        <taxon>Legionellaceae</taxon>
        <taxon>Legionella</taxon>
    </lineage>
</organism>
<evidence type="ECO:0000313" key="2">
    <source>
        <dbReference type="Proteomes" id="UP000054908"/>
    </source>
</evidence>
<accession>A0A0W0VYX5</accession>
<evidence type="ECO:0000313" key="1">
    <source>
        <dbReference type="EMBL" id="KTD25288.1"/>
    </source>
</evidence>
<dbReference type="Proteomes" id="UP000054908">
    <property type="component" value="Unassembled WGS sequence"/>
</dbReference>
<dbReference type="STRING" id="466.Lmac_2266"/>
<sequence>MTKKRNYYTASKKSKIAIAAIEGKLTQAQLTSEYGVHPTQIKAWKQTALQAISDVFSNAKDKDKIAQTELVDSLYEEIGRLQAQLSWLKKKHYPEFR</sequence>
<gene>
    <name evidence="1" type="ORF">Lmac_2266</name>
</gene>
<dbReference type="EMBL" id="LNYL01000045">
    <property type="protein sequence ID" value="KTD25288.1"/>
    <property type="molecule type" value="Genomic_DNA"/>
</dbReference>
<name>A0A0W0VYX5_9GAMM</name>
<dbReference type="AlphaFoldDB" id="A0A0W0VYX5"/>
<dbReference type="PATRIC" id="fig|466.6.peg.2407"/>
<dbReference type="GO" id="GO:0043565">
    <property type="term" value="F:sequence-specific DNA binding"/>
    <property type="evidence" value="ECO:0007669"/>
    <property type="project" value="InterPro"/>
</dbReference>